<dbReference type="RefSeq" id="WP_008776827.1">
    <property type="nucleotide sequence ID" value="NZ_CAAKNR010000236.1"/>
</dbReference>
<dbReference type="EMBL" id="VWLE01000287">
    <property type="protein sequence ID" value="KAA3946973.1"/>
    <property type="molecule type" value="Genomic_DNA"/>
</dbReference>
<dbReference type="InterPro" id="IPR013766">
    <property type="entry name" value="Thioredoxin_domain"/>
</dbReference>
<dbReference type="InterPro" id="IPR012336">
    <property type="entry name" value="Thioredoxin-like_fold"/>
</dbReference>
<evidence type="ECO:0000259" key="1">
    <source>
        <dbReference type="PROSITE" id="PS51352"/>
    </source>
</evidence>
<feature type="domain" description="Thioredoxin" evidence="1">
    <location>
        <begin position="174"/>
        <end position="300"/>
    </location>
</feature>
<dbReference type="Gene3D" id="3.40.30.10">
    <property type="entry name" value="Glutaredoxin"/>
    <property type="match status" value="1"/>
</dbReference>
<reference evidence="2 3" key="1">
    <citation type="journal article" date="2019" name="Nat. Med.">
        <title>A library of human gut bacterial isolates paired with longitudinal multiomics data enables mechanistic microbiome research.</title>
        <authorList>
            <person name="Poyet M."/>
            <person name="Groussin M."/>
            <person name="Gibbons S.M."/>
            <person name="Avila-Pacheco J."/>
            <person name="Jiang X."/>
            <person name="Kearney S.M."/>
            <person name="Perrotta A.R."/>
            <person name="Berdy B."/>
            <person name="Zhao S."/>
            <person name="Lieberman T.D."/>
            <person name="Swanson P.K."/>
            <person name="Smith M."/>
            <person name="Roesemann S."/>
            <person name="Alexander J.E."/>
            <person name="Rich S.A."/>
            <person name="Livny J."/>
            <person name="Vlamakis H."/>
            <person name="Clish C."/>
            <person name="Bullock K."/>
            <person name="Deik A."/>
            <person name="Scott J."/>
            <person name="Pierce K.A."/>
            <person name="Xavier R.J."/>
            <person name="Alm E.J."/>
        </authorList>
    </citation>
    <scope>NUCLEOTIDE SEQUENCE [LARGE SCALE GENOMIC DNA]</scope>
    <source>
        <strain evidence="2 3">BIOML-A163</strain>
    </source>
</reference>
<dbReference type="PROSITE" id="PS51352">
    <property type="entry name" value="THIOREDOXIN_2"/>
    <property type="match status" value="1"/>
</dbReference>
<dbReference type="Proteomes" id="UP000323717">
    <property type="component" value="Unassembled WGS sequence"/>
</dbReference>
<gene>
    <name evidence="2" type="ORF">F3D71_17835</name>
</gene>
<evidence type="ECO:0000313" key="2">
    <source>
        <dbReference type="EMBL" id="KAA3946973.1"/>
    </source>
</evidence>
<organism evidence="2 3">
    <name type="scientific">Bacteroides ovatus</name>
    <dbReference type="NCBI Taxonomy" id="28116"/>
    <lineage>
        <taxon>Bacteria</taxon>
        <taxon>Pseudomonadati</taxon>
        <taxon>Bacteroidota</taxon>
        <taxon>Bacteroidia</taxon>
        <taxon>Bacteroidales</taxon>
        <taxon>Bacteroidaceae</taxon>
        <taxon>Bacteroides</taxon>
    </lineage>
</organism>
<proteinExistence type="predicted"/>
<dbReference type="SUPFAM" id="SSF52833">
    <property type="entry name" value="Thioredoxin-like"/>
    <property type="match status" value="1"/>
</dbReference>
<evidence type="ECO:0000313" key="3">
    <source>
        <dbReference type="Proteomes" id="UP000323717"/>
    </source>
</evidence>
<comment type="caution">
    <text evidence="2">The sequence shown here is derived from an EMBL/GenBank/DDBJ whole genome shotgun (WGS) entry which is preliminary data.</text>
</comment>
<dbReference type="PROSITE" id="PS51257">
    <property type="entry name" value="PROKAR_LIPOPROTEIN"/>
    <property type="match status" value="1"/>
</dbReference>
<protein>
    <submittedName>
        <fullName evidence="2">Redoxin domain-containing protein</fullName>
    </submittedName>
</protein>
<name>A0A5M5C2F5_BACOV</name>
<dbReference type="Pfam" id="PF13905">
    <property type="entry name" value="Thioredoxin_8"/>
    <property type="match status" value="1"/>
</dbReference>
<accession>A0A5M5C2F5</accession>
<sequence>MKRSTVLVFLFGLFLGGCGSSRQGGEEAEVVRHYECLLRALATDDSLTLRREQHYVTDTLSSDVSFAFSHRHKYLYSWTDSYIFYNMMMKAGKAEVTTKLATYRFCRDVKRLAARMLDAGKEKQLEEMLRIVATRLQEHGMNDAAAVTAAAVMGIDVDPACPGDIARRLLTRLLLAGKKAPRLSHTVPLVASGPTLLLFYETDCPNCEAVLRDLCGFYTTLKDRGVRVLSIASDEDEHIFSSRAASLPWTEKWYDSRGFYSPDFENYGVASTPTLVVVNPDGRIAGSYHTLEETGLISIP</sequence>
<dbReference type="AlphaFoldDB" id="A0A5M5C2F5"/>
<dbReference type="InterPro" id="IPR036249">
    <property type="entry name" value="Thioredoxin-like_sf"/>
</dbReference>